<feature type="signal peptide" evidence="1">
    <location>
        <begin position="1"/>
        <end position="21"/>
    </location>
</feature>
<dbReference type="Proteomes" id="UP000830375">
    <property type="component" value="Unassembled WGS sequence"/>
</dbReference>
<accession>A0ABQ8L7B5</accession>
<dbReference type="PANTHER" id="PTHR36688:SF2">
    <property type="entry name" value="ENDONUCLEASE_EXONUCLEASE_PHOSPHATASE DOMAIN-CONTAINING PROTEIN"/>
    <property type="match status" value="1"/>
</dbReference>
<feature type="domain" description="Endonuclease/exonuclease/phosphatase" evidence="2">
    <location>
        <begin position="106"/>
        <end position="220"/>
    </location>
</feature>
<keyword evidence="1" id="KW-0732">Signal</keyword>
<gene>
    <name evidence="3" type="ORF">H4Q32_024606</name>
</gene>
<dbReference type="InterPro" id="IPR005135">
    <property type="entry name" value="Endo/exonuclease/phosphatase"/>
</dbReference>
<dbReference type="PANTHER" id="PTHR36688">
    <property type="entry name" value="ENDO/EXONUCLEASE/PHOSPHATASE DOMAIN-CONTAINING PROTEIN"/>
    <property type="match status" value="1"/>
</dbReference>
<dbReference type="InterPro" id="IPR036691">
    <property type="entry name" value="Endo/exonu/phosph_ase_sf"/>
</dbReference>
<dbReference type="EMBL" id="JACTAM010001071">
    <property type="protein sequence ID" value="KAI2646629.1"/>
    <property type="molecule type" value="Genomic_DNA"/>
</dbReference>
<keyword evidence="3" id="KW-0808">Transferase</keyword>
<dbReference type="Gene3D" id="3.60.10.10">
    <property type="entry name" value="Endonuclease/exonuclease/phosphatase"/>
    <property type="match status" value="1"/>
</dbReference>
<dbReference type="Pfam" id="PF14529">
    <property type="entry name" value="Exo_endo_phos_2"/>
    <property type="match status" value="1"/>
</dbReference>
<dbReference type="InterPro" id="IPR052560">
    <property type="entry name" value="RdDP_mobile_element"/>
</dbReference>
<evidence type="ECO:0000259" key="2">
    <source>
        <dbReference type="Pfam" id="PF14529"/>
    </source>
</evidence>
<keyword evidence="3" id="KW-0695">RNA-directed DNA polymerase</keyword>
<evidence type="ECO:0000313" key="3">
    <source>
        <dbReference type="EMBL" id="KAI2646629.1"/>
    </source>
</evidence>
<name>A0ABQ8L7B5_LABRO</name>
<dbReference type="SUPFAM" id="SSF56219">
    <property type="entry name" value="DNase I-like"/>
    <property type="match status" value="1"/>
</dbReference>
<sequence length="428" mass="48812">MGWWFLMTLVILQWNARSLIANGQEFKKYVPELIDRPHVICVQETWLKPQLEFVMYGYTSIRKDRETGKGGGVATFIKNGIRYKLISKGIDNESVVIRVWSGESSIKVVNFYNPCSRLNTDILESVCGSMQGKIVVCGDFNTHSTLWGSNDADNNGSVVEEFIDDKELVCINDGKGTRYNSSSNTESAIDLTLVSNEIAGISTWEVKDRSTVGSDHYPIITRIGIEVQQDSEVNIPRWKLDKADWQAFQEMSETKCMELLNKNITNVEEMNDEIVNSIIQIAEETIPKSRGNKRKKSVPWWDESCRKAVKSRNKAFGQLKAHHTIETLINYKRVQAIVRKMIRSAKRTHWREFCNKIGNETQLSDIWRVIRRMSGVGQSVEIPVLCSNNQCHVMNERLEPEVSRDELINSFSSVLTIFATLSDFATSH</sequence>
<evidence type="ECO:0000313" key="4">
    <source>
        <dbReference type="Proteomes" id="UP000830375"/>
    </source>
</evidence>
<reference evidence="3 4" key="1">
    <citation type="submission" date="2022-01" db="EMBL/GenBank/DDBJ databases">
        <title>A high-quality chromosome-level genome assembly of rohu carp, Labeo rohita.</title>
        <authorList>
            <person name="Arick M.A. II"/>
            <person name="Hsu C.-Y."/>
            <person name="Magbanua Z."/>
            <person name="Pechanova O."/>
            <person name="Grover C."/>
            <person name="Miller E."/>
            <person name="Thrash A."/>
            <person name="Ezzel L."/>
            <person name="Alam S."/>
            <person name="Benzie J."/>
            <person name="Hamilton M."/>
            <person name="Karsi A."/>
            <person name="Lawrence M.L."/>
            <person name="Peterson D.G."/>
        </authorList>
    </citation>
    <scope>NUCLEOTIDE SEQUENCE [LARGE SCALE GENOMIC DNA]</scope>
    <source>
        <strain evidence="4">BAU-BD-2019</strain>
        <tissue evidence="3">Blood</tissue>
    </source>
</reference>
<feature type="chain" id="PRO_5045711005" evidence="1">
    <location>
        <begin position="22"/>
        <end position="428"/>
    </location>
</feature>
<keyword evidence="3" id="KW-0548">Nucleotidyltransferase</keyword>
<dbReference type="GO" id="GO:0003964">
    <property type="term" value="F:RNA-directed DNA polymerase activity"/>
    <property type="evidence" value="ECO:0007669"/>
    <property type="project" value="UniProtKB-KW"/>
</dbReference>
<proteinExistence type="predicted"/>
<evidence type="ECO:0000256" key="1">
    <source>
        <dbReference type="SAM" id="SignalP"/>
    </source>
</evidence>
<organism evidence="3 4">
    <name type="scientific">Labeo rohita</name>
    <name type="common">Indian major carp</name>
    <name type="synonym">Cyprinus rohita</name>
    <dbReference type="NCBI Taxonomy" id="84645"/>
    <lineage>
        <taxon>Eukaryota</taxon>
        <taxon>Metazoa</taxon>
        <taxon>Chordata</taxon>
        <taxon>Craniata</taxon>
        <taxon>Vertebrata</taxon>
        <taxon>Euteleostomi</taxon>
        <taxon>Actinopterygii</taxon>
        <taxon>Neopterygii</taxon>
        <taxon>Teleostei</taxon>
        <taxon>Ostariophysi</taxon>
        <taxon>Cypriniformes</taxon>
        <taxon>Cyprinidae</taxon>
        <taxon>Labeoninae</taxon>
        <taxon>Labeonini</taxon>
        <taxon>Labeo</taxon>
    </lineage>
</organism>
<protein>
    <submittedName>
        <fullName evidence="3">RNA-directed DNA polymerase from mobile element jockey</fullName>
    </submittedName>
</protein>
<comment type="caution">
    <text evidence="3">The sequence shown here is derived from an EMBL/GenBank/DDBJ whole genome shotgun (WGS) entry which is preliminary data.</text>
</comment>
<keyword evidence="4" id="KW-1185">Reference proteome</keyword>